<reference evidence="2" key="1">
    <citation type="submission" date="2023-08" db="EMBL/GenBank/DDBJ databases">
        <title>Functional and genomic diversity of the sorghum phyllosphere microbiome.</title>
        <authorList>
            <person name="Shade A."/>
        </authorList>
    </citation>
    <scope>NUCLEOTIDE SEQUENCE</scope>
    <source>
        <strain evidence="2">SORGH_AS_0974</strain>
    </source>
</reference>
<name>A0AAJ2BK47_9HYPH</name>
<feature type="domain" description="Phytase-like" evidence="1">
    <location>
        <begin position="80"/>
        <end position="333"/>
    </location>
</feature>
<dbReference type="InterPro" id="IPR027372">
    <property type="entry name" value="Phytase-like_dom"/>
</dbReference>
<dbReference type="Pfam" id="PF13449">
    <property type="entry name" value="Phytase-like"/>
    <property type="match status" value="1"/>
</dbReference>
<gene>
    <name evidence="2" type="ORF">QE369_001283</name>
</gene>
<protein>
    <recommendedName>
        <fullName evidence="1">Phytase-like domain-containing protein</fullName>
    </recommendedName>
</protein>
<evidence type="ECO:0000313" key="2">
    <source>
        <dbReference type="EMBL" id="MDR6101105.1"/>
    </source>
</evidence>
<evidence type="ECO:0000259" key="1">
    <source>
        <dbReference type="Pfam" id="PF13449"/>
    </source>
</evidence>
<accession>A0AAJ2BK47</accession>
<comment type="caution">
    <text evidence="2">The sequence shown here is derived from an EMBL/GenBank/DDBJ whole genome shotgun (WGS) entry which is preliminary data.</text>
</comment>
<dbReference type="AlphaFoldDB" id="A0AAJ2BK47"/>
<proteinExistence type="predicted"/>
<organism evidence="2 3">
    <name type="scientific">Agrobacterium larrymoorei</name>
    <dbReference type="NCBI Taxonomy" id="160699"/>
    <lineage>
        <taxon>Bacteria</taxon>
        <taxon>Pseudomonadati</taxon>
        <taxon>Pseudomonadota</taxon>
        <taxon>Alphaproteobacteria</taxon>
        <taxon>Hyphomicrobiales</taxon>
        <taxon>Rhizobiaceae</taxon>
        <taxon>Rhizobium/Agrobacterium group</taxon>
        <taxon>Agrobacterium</taxon>
    </lineage>
</organism>
<dbReference type="EMBL" id="JAVIZC010000001">
    <property type="protein sequence ID" value="MDR6101105.1"/>
    <property type="molecule type" value="Genomic_DNA"/>
</dbReference>
<sequence>MRDRPPRGRGGDAPRRSSGKVIGALSFALAILAPAAIGASSPEVAVTSTPIRDFLVGSSETHFGMLEFIGGLSMRSSDPAFGAISSIRLRPDGRSFVAVLDTGHWMTGEIERDRTTGVLSGVSMVRVDPMLNETGTTARRKVDMDAECLALRGNHLYVSYEQFHRIGIYPDKDLADAKPSGRLPHLIPNNALKRNAGLETLVASPENSPLKGALVAVAEDSVDRSGNLYAAILEGPLKGLFAVKKHGDFAVTDGAFLANGDLLLLERRFNFSEGAGMRIRRINGKDIFPGAVVDGETLIEAGPSYQIDNMEGMDVVTQPDGSTHIILVSDDNHSFLQRNLMLEFKLN</sequence>
<dbReference type="InterPro" id="IPR014567">
    <property type="entry name" value="UCP031900"/>
</dbReference>
<dbReference type="PIRSF" id="PIRSF031900">
    <property type="entry name" value="UCP031900"/>
    <property type="match status" value="1"/>
</dbReference>
<evidence type="ECO:0000313" key="3">
    <source>
        <dbReference type="Proteomes" id="UP001255601"/>
    </source>
</evidence>
<dbReference type="Proteomes" id="UP001255601">
    <property type="component" value="Unassembled WGS sequence"/>
</dbReference>